<dbReference type="Gene3D" id="3.30.530.20">
    <property type="match status" value="1"/>
</dbReference>
<evidence type="ECO:0000313" key="2">
    <source>
        <dbReference type="EMBL" id="CAL5975140.1"/>
    </source>
</evidence>
<dbReference type="SUPFAM" id="SSF55961">
    <property type="entry name" value="Bet v1-like"/>
    <property type="match status" value="1"/>
</dbReference>
<dbReference type="EMBL" id="CATOUU010000386">
    <property type="protein sequence ID" value="CAI9927729.1"/>
    <property type="molecule type" value="Genomic_DNA"/>
</dbReference>
<reference evidence="2 3" key="2">
    <citation type="submission" date="2024-07" db="EMBL/GenBank/DDBJ databases">
        <authorList>
            <person name="Akdeniz Z."/>
        </authorList>
    </citation>
    <scope>NUCLEOTIDE SEQUENCE [LARGE SCALE GENOMIC DNA]</scope>
</reference>
<dbReference type="InterPro" id="IPR023393">
    <property type="entry name" value="START-like_dom_sf"/>
</dbReference>
<comment type="caution">
    <text evidence="1">The sequence shown here is derived from an EMBL/GenBank/DDBJ whole genome shotgun (WGS) entry which is preliminary data.</text>
</comment>
<evidence type="ECO:0000313" key="1">
    <source>
        <dbReference type="EMBL" id="CAI9927729.1"/>
    </source>
</evidence>
<gene>
    <name evidence="1" type="ORF">HINF_LOCUS15374</name>
    <name evidence="2" type="ORF">HINF_LOCUS3183</name>
</gene>
<evidence type="ECO:0000313" key="3">
    <source>
        <dbReference type="Proteomes" id="UP001642409"/>
    </source>
</evidence>
<dbReference type="Proteomes" id="UP001642409">
    <property type="component" value="Unassembled WGS sequence"/>
</dbReference>
<reference evidence="1" key="1">
    <citation type="submission" date="2023-06" db="EMBL/GenBank/DDBJ databases">
        <authorList>
            <person name="Kurt Z."/>
        </authorList>
    </citation>
    <scope>NUCLEOTIDE SEQUENCE</scope>
</reference>
<keyword evidence="3" id="KW-1185">Reference proteome</keyword>
<organism evidence="1">
    <name type="scientific">Hexamita inflata</name>
    <dbReference type="NCBI Taxonomy" id="28002"/>
    <lineage>
        <taxon>Eukaryota</taxon>
        <taxon>Metamonada</taxon>
        <taxon>Diplomonadida</taxon>
        <taxon>Hexamitidae</taxon>
        <taxon>Hexamitinae</taxon>
        <taxon>Hexamita</taxon>
    </lineage>
</organism>
<sequence>MISSQVWEKLLLQKEETVQKVEDIVKQTVFEADKTLKTGVVCAIGTIAGQKFKAIKGSLVIKGDINKAIQYDLKEACITPNMSKKERHGLRQQQTYFPDSETTDYCKKLVKELLPFKPLVQLVHQVNESGVPLIKDREFVAYRVAKEIDGHYIVYSQSVQIETDFGVKGVIRGSVWNFNKYTRISDSEFKIETYFCCDPAGDVPMSLFNMTLQEQMDDLIRLKEWCE</sequence>
<dbReference type="AlphaFoldDB" id="A0AA86TSW9"/>
<accession>A0AA86TSW9</accession>
<proteinExistence type="predicted"/>
<protein>
    <submittedName>
        <fullName evidence="1">StAR-related transfer domain-containing protein</fullName>
    </submittedName>
    <submittedName>
        <fullName evidence="2">StAR-related_transfer domain-containing protein</fullName>
    </submittedName>
</protein>
<dbReference type="EMBL" id="CAXDID020000006">
    <property type="protein sequence ID" value="CAL5975140.1"/>
    <property type="molecule type" value="Genomic_DNA"/>
</dbReference>
<name>A0AA86TSW9_9EUKA</name>